<keyword evidence="3" id="KW-1185">Reference proteome</keyword>
<evidence type="ECO:0000313" key="3">
    <source>
        <dbReference type="Proteomes" id="UP000319210"/>
    </source>
</evidence>
<dbReference type="CDD" id="cd02440">
    <property type="entry name" value="AdoMet_MTases"/>
    <property type="match status" value="1"/>
</dbReference>
<dbReference type="OrthoDB" id="7062303at2"/>
<evidence type="ECO:0000313" key="2">
    <source>
        <dbReference type="EMBL" id="GEB51980.1"/>
    </source>
</evidence>
<reference evidence="2 3" key="1">
    <citation type="submission" date="2019-06" db="EMBL/GenBank/DDBJ databases">
        <title>Whole genome shotgun sequence of Streptomyces cacaoi subsp. cacaoi NBRC 12748.</title>
        <authorList>
            <person name="Hosoyama A."/>
            <person name="Uohara A."/>
            <person name="Ohji S."/>
            <person name="Ichikawa N."/>
        </authorList>
    </citation>
    <scope>NUCLEOTIDE SEQUENCE [LARGE SCALE GENOMIC DNA]</scope>
    <source>
        <strain evidence="2 3">NBRC 12748</strain>
    </source>
</reference>
<gene>
    <name evidence="2" type="ORF">SCA03_45310</name>
</gene>
<dbReference type="SUPFAM" id="SSF53335">
    <property type="entry name" value="S-adenosyl-L-methionine-dependent methyltransferases"/>
    <property type="match status" value="1"/>
</dbReference>
<dbReference type="GO" id="GO:0008168">
    <property type="term" value="F:methyltransferase activity"/>
    <property type="evidence" value="ECO:0007669"/>
    <property type="project" value="UniProtKB-KW"/>
</dbReference>
<organism evidence="2 3">
    <name type="scientific">Streptomyces cacaoi</name>
    <dbReference type="NCBI Taxonomy" id="1898"/>
    <lineage>
        <taxon>Bacteria</taxon>
        <taxon>Bacillati</taxon>
        <taxon>Actinomycetota</taxon>
        <taxon>Actinomycetes</taxon>
        <taxon>Kitasatosporales</taxon>
        <taxon>Streptomycetaceae</taxon>
        <taxon>Streptomyces</taxon>
    </lineage>
</organism>
<comment type="caution">
    <text evidence="2">The sequence shown here is derived from an EMBL/GenBank/DDBJ whole genome shotgun (WGS) entry which is preliminary data.</text>
</comment>
<dbReference type="RefSeq" id="WP_141275596.1">
    <property type="nucleotide sequence ID" value="NZ_BJMM01000025.1"/>
</dbReference>
<dbReference type="Pfam" id="PF13649">
    <property type="entry name" value="Methyltransf_25"/>
    <property type="match status" value="1"/>
</dbReference>
<dbReference type="EMBL" id="BJMM01000025">
    <property type="protein sequence ID" value="GEB51980.1"/>
    <property type="molecule type" value="Genomic_DNA"/>
</dbReference>
<sequence length="223" mass="23719">MDGADGADGAGAGEAECKALVRRGYDVLGARYDEVFGSETKYGAWLGVLRERLRGRAGEVLDLGCGGGVPVARELVAAGHRVVGVDISGEQVRRARRRVPNRRARFVRADAVELDFAPGSFDAVVCLYALIHIPVAEQPVLLGRIASWLRPGGLLIATTGSVALTGTDPDWLGGGVPMWWSQAGAADYHGWLEASGMCVEDERFVPEGDGGHTLFLAHRPDRG</sequence>
<dbReference type="Gene3D" id="3.40.50.150">
    <property type="entry name" value="Vaccinia Virus protein VP39"/>
    <property type="match status" value="1"/>
</dbReference>
<keyword evidence="2" id="KW-0489">Methyltransferase</keyword>
<dbReference type="Proteomes" id="UP000319210">
    <property type="component" value="Unassembled WGS sequence"/>
</dbReference>
<keyword evidence="2" id="KW-0808">Transferase</keyword>
<name>A0A4Y3R809_STRCI</name>
<accession>A0A4Y3R809</accession>
<dbReference type="PANTHER" id="PTHR43591">
    <property type="entry name" value="METHYLTRANSFERASE"/>
    <property type="match status" value="1"/>
</dbReference>
<proteinExistence type="predicted"/>
<evidence type="ECO:0000259" key="1">
    <source>
        <dbReference type="Pfam" id="PF13649"/>
    </source>
</evidence>
<dbReference type="AlphaFoldDB" id="A0A4Y3R809"/>
<dbReference type="GO" id="GO:0032259">
    <property type="term" value="P:methylation"/>
    <property type="evidence" value="ECO:0007669"/>
    <property type="project" value="UniProtKB-KW"/>
</dbReference>
<protein>
    <submittedName>
        <fullName evidence="2">Methyltransferase type 11</fullName>
    </submittedName>
</protein>
<dbReference type="InterPro" id="IPR029063">
    <property type="entry name" value="SAM-dependent_MTases_sf"/>
</dbReference>
<feature type="domain" description="Methyltransferase" evidence="1">
    <location>
        <begin position="60"/>
        <end position="153"/>
    </location>
</feature>
<dbReference type="InterPro" id="IPR041698">
    <property type="entry name" value="Methyltransf_25"/>
</dbReference>